<accession>A0ABQ3S642</accession>
<evidence type="ECO:0000313" key="3">
    <source>
        <dbReference type="Proteomes" id="UP000649259"/>
    </source>
</evidence>
<organism evidence="2 3">
    <name type="scientific">Streptomyces asoensis</name>
    <dbReference type="NCBI Taxonomy" id="249586"/>
    <lineage>
        <taxon>Bacteria</taxon>
        <taxon>Bacillati</taxon>
        <taxon>Actinomycetota</taxon>
        <taxon>Actinomycetes</taxon>
        <taxon>Kitasatosporales</taxon>
        <taxon>Streptomycetaceae</taxon>
        <taxon>Streptomyces</taxon>
    </lineage>
</organism>
<dbReference type="EMBL" id="BNEB01000005">
    <property type="protein sequence ID" value="GHI63595.1"/>
    <property type="molecule type" value="Genomic_DNA"/>
</dbReference>
<name>A0ABQ3S642_9ACTN</name>
<evidence type="ECO:0000256" key="1">
    <source>
        <dbReference type="SAM" id="MobiDB-lite"/>
    </source>
</evidence>
<evidence type="ECO:0000313" key="2">
    <source>
        <dbReference type="EMBL" id="GHI63595.1"/>
    </source>
</evidence>
<sequence>MTVHDTSTDLDAFADDWREWHRGQEERLADPHGFLAVTGLHWLSERPERFPDAPGAWSTGADGVLVVLDEGEELVIDGVAVRGEHRFGVIPERSGITPSGAMPSSRWPSAADRTSSGPGTRTRRCAPPSTAPRPTSRIPDGW</sequence>
<dbReference type="Proteomes" id="UP000649259">
    <property type="component" value="Unassembled WGS sequence"/>
</dbReference>
<protein>
    <submittedName>
        <fullName evidence="2">Uncharacterized protein</fullName>
    </submittedName>
</protein>
<reference evidence="3" key="1">
    <citation type="submission" date="2023-07" db="EMBL/GenBank/DDBJ databases">
        <title>Whole genome shotgun sequence of Streptomyces cacaoi subsp. asoensis NBRC 13813.</title>
        <authorList>
            <person name="Komaki H."/>
            <person name="Tamura T."/>
        </authorList>
    </citation>
    <scope>NUCLEOTIDE SEQUENCE [LARGE SCALE GENOMIC DNA]</scope>
    <source>
        <strain evidence="3">NBRC 13813</strain>
    </source>
</reference>
<comment type="caution">
    <text evidence="2">The sequence shown here is derived from an EMBL/GenBank/DDBJ whole genome shotgun (WGS) entry which is preliminary data.</text>
</comment>
<keyword evidence="3" id="KW-1185">Reference proteome</keyword>
<feature type="region of interest" description="Disordered" evidence="1">
    <location>
        <begin position="92"/>
        <end position="142"/>
    </location>
</feature>
<gene>
    <name evidence="2" type="ORF">Saso_52450</name>
</gene>
<proteinExistence type="predicted"/>